<dbReference type="InterPro" id="IPR016152">
    <property type="entry name" value="PTrfase/Anion_transptr"/>
</dbReference>
<dbReference type="OrthoDB" id="1735926at2759"/>
<dbReference type="PANTHER" id="PTHR11453:SF127">
    <property type="entry name" value="SOLUTE CARRIER FAMILY 4 MEMBER 11"/>
    <property type="match status" value="1"/>
</dbReference>
<dbReference type="InterPro" id="IPR011531">
    <property type="entry name" value="HCO3_transpt-like_TM_dom"/>
</dbReference>
<feature type="transmembrane region" description="Helical" evidence="10">
    <location>
        <begin position="529"/>
        <end position="547"/>
    </location>
</feature>
<evidence type="ECO:0000313" key="12">
    <source>
        <dbReference type="EMBL" id="KAJ8040324.1"/>
    </source>
</evidence>
<feature type="transmembrane region" description="Helical" evidence="10">
    <location>
        <begin position="459"/>
        <end position="484"/>
    </location>
</feature>
<comment type="caution">
    <text evidence="12">The sequence shown here is derived from an EMBL/GenBank/DDBJ whole genome shotgun (WGS) entry which is preliminary data.</text>
</comment>
<evidence type="ECO:0000256" key="3">
    <source>
        <dbReference type="ARBA" id="ARBA00022448"/>
    </source>
</evidence>
<evidence type="ECO:0000256" key="9">
    <source>
        <dbReference type="SAM" id="MobiDB-lite"/>
    </source>
</evidence>
<dbReference type="GO" id="GO:0050801">
    <property type="term" value="P:monoatomic ion homeostasis"/>
    <property type="evidence" value="ECO:0007669"/>
    <property type="project" value="TreeGrafter"/>
</dbReference>
<sequence length="900" mass="101302">MFTYMCSLECKAIMEGVTNAVFQSSNTNLARASEGSESLEMRMDAAEPSSSSSSQRLQESVDIFEEKSDIFEDVELSEGRDTLPDDLDEIGRRMSERAYPCNCHKYCNGSASHRNVDHTSNGDLEQGGKCKSMWSRTQHSKRLKMIIPHGDDEEEVTLMYSQHERIPMKDFSAEIRATLDVGNFVQQATLLLDVSIASLEAIIDLILAKMLHDDEKAADISREAKLALFTHDSVHVLAKTIQGTSTSEGGGFDYDQSWVCALCSLPSLQRRYVGIARLRTPANLGRTSQEVRFVILVLAPLREKGTKNALETARTFATLLADIDCRQMLLEVKTEEEFKRTLTEHAKELAIQQSHPSRLRGNSRPSVTNAMDMFGSVGHNWFPGRGVYYDLRRRLPNYISDFTDGLVGTKTLHKLVSTTLFLYFACLLPSIAFGVLNAKNTKGSIDVQRVITSQTIGGAFFAMFGGQPLIVLLTTAPLALYIKIIYTICLDLHFDFFTMYCLVGLWNSFFLTIYSLTDASRLIKWSTRSTEEIFALFISIAFTADAFKDLMHNFKMNYYEDACNNATQLPTASSVTSSVECLKENSLLYAILMFGTLWLGVTLYNFTKSPFLDVSKREALADYSLPVAVLTMSFVGSFIFRDIELTKFQYEPQNLFSFLELKKVDIPMIVIAMGLGFCLSLLFFIDQNISSAMVNRPANKLKKGAAYHLDLFIVALINGFLSLFGLPWVHAALPHSPLHVRALADVEERVDQGHVNHIIVRVRETRLSALISHIMIGLSLLMLPSPLQLIPTPVLYGLFLYVGYTSLDGNQLFERVVLLITEQAAYPPNHYVRRVPQRKMHVFTFLQVVQLAVLCGFGFSPWPYLKMVFPILLLSFIPIRHKLIPRVINIKFLDALDRSH</sequence>
<organism evidence="12 13">
    <name type="scientific">Holothuria leucospilota</name>
    <name type="common">Black long sea cucumber</name>
    <name type="synonym">Mertensiothuria leucospilota</name>
    <dbReference type="NCBI Taxonomy" id="206669"/>
    <lineage>
        <taxon>Eukaryota</taxon>
        <taxon>Metazoa</taxon>
        <taxon>Echinodermata</taxon>
        <taxon>Eleutherozoa</taxon>
        <taxon>Echinozoa</taxon>
        <taxon>Holothuroidea</taxon>
        <taxon>Aspidochirotacea</taxon>
        <taxon>Aspidochirotida</taxon>
        <taxon>Holothuriidae</taxon>
        <taxon>Holothuria</taxon>
    </lineage>
</organism>
<evidence type="ECO:0000256" key="8">
    <source>
        <dbReference type="ARBA" id="ARBA00023136"/>
    </source>
</evidence>
<reference evidence="12" key="1">
    <citation type="submission" date="2021-10" db="EMBL/GenBank/DDBJ databases">
        <title>Tropical sea cucumber genome reveals ecological adaptation and Cuvierian tubules defense mechanism.</title>
        <authorList>
            <person name="Chen T."/>
        </authorList>
    </citation>
    <scope>NUCLEOTIDE SEQUENCE</scope>
    <source>
        <strain evidence="12">Nanhai2018</strain>
        <tissue evidence="12">Muscle</tissue>
    </source>
</reference>
<evidence type="ECO:0000256" key="2">
    <source>
        <dbReference type="ARBA" id="ARBA00010993"/>
    </source>
</evidence>
<name>A0A9Q1C949_HOLLE</name>
<feature type="transmembrane region" description="Helical" evidence="10">
    <location>
        <begin position="619"/>
        <end position="640"/>
    </location>
</feature>
<feature type="domain" description="Bicarbonate transporter-like transmembrane" evidence="11">
    <location>
        <begin position="385"/>
        <end position="562"/>
    </location>
</feature>
<dbReference type="Gene3D" id="3.40.930.10">
    <property type="entry name" value="Mannitol-specific EII, Chain A"/>
    <property type="match status" value="1"/>
</dbReference>
<accession>A0A9Q1C949</accession>
<dbReference type="AlphaFoldDB" id="A0A9Q1C949"/>
<keyword evidence="8 10" id="KW-0472">Membrane</keyword>
<keyword evidence="13" id="KW-1185">Reference proteome</keyword>
<feature type="transmembrane region" description="Helical" evidence="10">
    <location>
        <begin position="496"/>
        <end position="517"/>
    </location>
</feature>
<dbReference type="PRINTS" id="PR01231">
    <property type="entry name" value="HCO3TRNSPORT"/>
</dbReference>
<dbReference type="SUPFAM" id="SSF55804">
    <property type="entry name" value="Phoshotransferase/anion transport protein"/>
    <property type="match status" value="1"/>
</dbReference>
<protein>
    <submittedName>
        <fullName evidence="12">Sodium bicarbonate transporter-like protein 11</fullName>
    </submittedName>
</protein>
<dbReference type="FunFam" id="3.40.930.10:FF:000018">
    <property type="entry name" value="Sodium bicarbonate transporter protein 11"/>
    <property type="match status" value="1"/>
</dbReference>
<dbReference type="PANTHER" id="PTHR11453">
    <property type="entry name" value="ANION EXCHANGE PROTEIN"/>
    <property type="match status" value="1"/>
</dbReference>
<evidence type="ECO:0000256" key="1">
    <source>
        <dbReference type="ARBA" id="ARBA00004651"/>
    </source>
</evidence>
<dbReference type="GO" id="GO:0016323">
    <property type="term" value="C:basolateral plasma membrane"/>
    <property type="evidence" value="ECO:0007669"/>
    <property type="project" value="TreeGrafter"/>
</dbReference>
<evidence type="ECO:0000259" key="11">
    <source>
        <dbReference type="Pfam" id="PF00955"/>
    </source>
</evidence>
<keyword evidence="5 10" id="KW-0812">Transmembrane</keyword>
<feature type="domain" description="Bicarbonate transporter-like transmembrane" evidence="11">
    <location>
        <begin position="571"/>
        <end position="899"/>
    </location>
</feature>
<feature type="transmembrane region" description="Helical" evidence="10">
    <location>
        <begin position="706"/>
        <end position="729"/>
    </location>
</feature>
<keyword evidence="4" id="KW-1003">Cell membrane</keyword>
<evidence type="ECO:0000256" key="6">
    <source>
        <dbReference type="ARBA" id="ARBA00022989"/>
    </source>
</evidence>
<feature type="transmembrane region" description="Helical" evidence="10">
    <location>
        <begin position="420"/>
        <end position="438"/>
    </location>
</feature>
<keyword evidence="6 10" id="KW-1133">Transmembrane helix</keyword>
<keyword evidence="7" id="KW-0406">Ion transport</keyword>
<dbReference type="Gene3D" id="1.10.287.570">
    <property type="entry name" value="Helical hairpin bin"/>
    <property type="match status" value="1"/>
</dbReference>
<proteinExistence type="inferred from homology"/>
<dbReference type="EMBL" id="JAIZAY010000006">
    <property type="protein sequence ID" value="KAJ8040324.1"/>
    <property type="molecule type" value="Genomic_DNA"/>
</dbReference>
<dbReference type="Proteomes" id="UP001152320">
    <property type="component" value="Chromosome 6"/>
</dbReference>
<dbReference type="GO" id="GO:0006820">
    <property type="term" value="P:monoatomic anion transport"/>
    <property type="evidence" value="ECO:0007669"/>
    <property type="project" value="InterPro"/>
</dbReference>
<gene>
    <name evidence="12" type="ORF">HOLleu_14583</name>
</gene>
<dbReference type="Pfam" id="PF00955">
    <property type="entry name" value="HCO3_cotransp"/>
    <property type="match status" value="2"/>
</dbReference>
<feature type="transmembrane region" description="Helical" evidence="10">
    <location>
        <begin position="666"/>
        <end position="685"/>
    </location>
</feature>
<dbReference type="InterPro" id="IPR003020">
    <property type="entry name" value="HCO3_transpt_euk"/>
</dbReference>
<feature type="region of interest" description="Disordered" evidence="9">
    <location>
        <begin position="33"/>
        <end position="59"/>
    </location>
</feature>
<feature type="transmembrane region" description="Helical" evidence="10">
    <location>
        <begin position="840"/>
        <end position="859"/>
    </location>
</feature>
<comment type="similarity">
    <text evidence="2">Belongs to the anion exchanger (TC 2.A.31) family.</text>
</comment>
<evidence type="ECO:0000256" key="10">
    <source>
        <dbReference type="SAM" id="Phobius"/>
    </source>
</evidence>
<comment type="subcellular location">
    <subcellularLocation>
        <location evidence="1">Cell membrane</location>
        <topology evidence="1">Multi-pass membrane protein</topology>
    </subcellularLocation>
</comment>
<evidence type="ECO:0000256" key="5">
    <source>
        <dbReference type="ARBA" id="ARBA00022692"/>
    </source>
</evidence>
<keyword evidence="3" id="KW-0813">Transport</keyword>
<evidence type="ECO:0000256" key="7">
    <source>
        <dbReference type="ARBA" id="ARBA00023065"/>
    </source>
</evidence>
<evidence type="ECO:0000256" key="4">
    <source>
        <dbReference type="ARBA" id="ARBA00022475"/>
    </source>
</evidence>
<dbReference type="GO" id="GO:0005452">
    <property type="term" value="F:solute:inorganic anion antiporter activity"/>
    <property type="evidence" value="ECO:0007669"/>
    <property type="project" value="InterPro"/>
</dbReference>
<dbReference type="FunFam" id="1.10.287.570:FF:000002">
    <property type="entry name" value="Solute carrier family 4 member 11"/>
    <property type="match status" value="1"/>
</dbReference>
<evidence type="ECO:0000313" key="13">
    <source>
        <dbReference type="Proteomes" id="UP001152320"/>
    </source>
</evidence>
<feature type="transmembrane region" description="Helical" evidence="10">
    <location>
        <begin position="587"/>
        <end position="607"/>
    </location>
</feature>